<feature type="region of interest" description="Disordered" evidence="4">
    <location>
        <begin position="181"/>
        <end position="268"/>
    </location>
</feature>
<dbReference type="Proteomes" id="UP000287651">
    <property type="component" value="Unassembled WGS sequence"/>
</dbReference>
<dbReference type="Pfam" id="PF03999">
    <property type="entry name" value="MAP65_ASE1"/>
    <property type="match status" value="1"/>
</dbReference>
<dbReference type="GO" id="GO:0000226">
    <property type="term" value="P:microtubule cytoskeleton organization"/>
    <property type="evidence" value="ECO:0007669"/>
    <property type="project" value="InterPro"/>
</dbReference>
<evidence type="ECO:0000256" key="4">
    <source>
        <dbReference type="SAM" id="MobiDB-lite"/>
    </source>
</evidence>
<evidence type="ECO:0000256" key="3">
    <source>
        <dbReference type="SAM" id="Coils"/>
    </source>
</evidence>
<protein>
    <submittedName>
        <fullName evidence="5">Uncharacterized protein</fullName>
    </submittedName>
</protein>
<keyword evidence="2" id="KW-0493">Microtubule</keyword>
<accession>A0A426Y5P7</accession>
<feature type="coiled-coil region" evidence="3">
    <location>
        <begin position="43"/>
        <end position="70"/>
    </location>
</feature>
<feature type="compositionally biased region" description="Basic and acidic residues" evidence="4">
    <location>
        <begin position="232"/>
        <end position="241"/>
    </location>
</feature>
<dbReference type="Gene3D" id="1.20.58.1520">
    <property type="match status" value="1"/>
</dbReference>
<reference evidence="5 6" key="1">
    <citation type="journal article" date="2014" name="Agronomy (Basel)">
        <title>A Draft Genome Sequence for Ensete ventricosum, the Drought-Tolerant Tree Against Hunger.</title>
        <authorList>
            <person name="Harrison J."/>
            <person name="Moore K.A."/>
            <person name="Paszkiewicz K."/>
            <person name="Jones T."/>
            <person name="Grant M."/>
            <person name="Ambacheew D."/>
            <person name="Muzemil S."/>
            <person name="Studholme D.J."/>
        </authorList>
    </citation>
    <scope>NUCLEOTIDE SEQUENCE [LARGE SCALE GENOMIC DNA]</scope>
</reference>
<evidence type="ECO:0000256" key="2">
    <source>
        <dbReference type="ARBA" id="ARBA00022701"/>
    </source>
</evidence>
<evidence type="ECO:0000313" key="6">
    <source>
        <dbReference type="Proteomes" id="UP000287651"/>
    </source>
</evidence>
<dbReference type="GO" id="GO:0005874">
    <property type="term" value="C:microtubule"/>
    <property type="evidence" value="ECO:0007669"/>
    <property type="project" value="UniProtKB-KW"/>
</dbReference>
<dbReference type="AlphaFoldDB" id="A0A426Y5P7"/>
<sequence>MGLDFFSTVTEVHPSLNDSVGVQSKSISDGTLSKLSGMVIGLKEDKKMRLQKAEVEVERLDQLKASKMKEIAFKKQIELEDIYSPLVDTLVAKTKAWEQDHDMSFMYDGVSLLAMLDEYNMLRQDREEEKRKQRVCFDPFDTRQSSSLSMFRQNSQGPPFLDVYIFQDQKRFHEQLATEQEAMFGSRPSPVRPLGAKKVISPRSNGSAPNGTATRRLSLNSHQSGSSGPRSVSRDGKRDSSNRPAAPVNYVAIAKEDAASPVQVNASP</sequence>
<dbReference type="EMBL" id="AMZH03014782">
    <property type="protein sequence ID" value="RRT47073.1"/>
    <property type="molecule type" value="Genomic_DNA"/>
</dbReference>
<dbReference type="GO" id="GO:0008017">
    <property type="term" value="F:microtubule binding"/>
    <property type="evidence" value="ECO:0007669"/>
    <property type="project" value="InterPro"/>
</dbReference>
<dbReference type="PANTHER" id="PTHR19321">
    <property type="entry name" value="PROTEIN REGULATOR OF CYTOKINESIS 1 PRC1-RELATED"/>
    <property type="match status" value="1"/>
</dbReference>
<comment type="caution">
    <text evidence="5">The sequence shown here is derived from an EMBL/GenBank/DDBJ whole genome shotgun (WGS) entry which is preliminary data.</text>
</comment>
<dbReference type="InterPro" id="IPR007145">
    <property type="entry name" value="MAP65_Ase1_PRC1"/>
</dbReference>
<evidence type="ECO:0000256" key="1">
    <source>
        <dbReference type="ARBA" id="ARBA00006187"/>
    </source>
</evidence>
<name>A0A426Y5P7_ENSVE</name>
<keyword evidence="3" id="KW-0175">Coiled coil</keyword>
<dbReference type="GO" id="GO:0005819">
    <property type="term" value="C:spindle"/>
    <property type="evidence" value="ECO:0007669"/>
    <property type="project" value="TreeGrafter"/>
</dbReference>
<dbReference type="GO" id="GO:0005737">
    <property type="term" value="C:cytoplasm"/>
    <property type="evidence" value="ECO:0007669"/>
    <property type="project" value="TreeGrafter"/>
</dbReference>
<dbReference type="PANTHER" id="PTHR19321:SF41">
    <property type="entry name" value="FASCETTO-RELATED"/>
    <property type="match status" value="1"/>
</dbReference>
<dbReference type="GO" id="GO:0000911">
    <property type="term" value="P:cytokinesis by cell plate formation"/>
    <property type="evidence" value="ECO:0007669"/>
    <property type="project" value="TreeGrafter"/>
</dbReference>
<gene>
    <name evidence="5" type="ORF">B296_00021346</name>
</gene>
<feature type="compositionally biased region" description="Polar residues" evidence="4">
    <location>
        <begin position="202"/>
        <end position="230"/>
    </location>
</feature>
<organism evidence="5 6">
    <name type="scientific">Ensete ventricosum</name>
    <name type="common">Abyssinian banana</name>
    <name type="synonym">Musa ensete</name>
    <dbReference type="NCBI Taxonomy" id="4639"/>
    <lineage>
        <taxon>Eukaryota</taxon>
        <taxon>Viridiplantae</taxon>
        <taxon>Streptophyta</taxon>
        <taxon>Embryophyta</taxon>
        <taxon>Tracheophyta</taxon>
        <taxon>Spermatophyta</taxon>
        <taxon>Magnoliopsida</taxon>
        <taxon>Liliopsida</taxon>
        <taxon>Zingiberales</taxon>
        <taxon>Musaceae</taxon>
        <taxon>Ensete</taxon>
    </lineage>
</organism>
<proteinExistence type="inferred from homology"/>
<comment type="similarity">
    <text evidence="1">Belongs to the MAP65/ASE1 family.</text>
</comment>
<evidence type="ECO:0000313" key="5">
    <source>
        <dbReference type="EMBL" id="RRT47073.1"/>
    </source>
</evidence>